<dbReference type="InterPro" id="IPR048328">
    <property type="entry name" value="Dyp_perox_C"/>
</dbReference>
<dbReference type="Proteomes" id="UP000218810">
    <property type="component" value="Unassembled WGS sequence"/>
</dbReference>
<keyword evidence="2 12" id="KW-0575">Peroxidase</keyword>
<feature type="region of interest" description="Disordered" evidence="9">
    <location>
        <begin position="291"/>
        <end position="315"/>
    </location>
</feature>
<keyword evidence="13" id="KW-1185">Reference proteome</keyword>
<evidence type="ECO:0000256" key="3">
    <source>
        <dbReference type="ARBA" id="ARBA00022617"/>
    </source>
</evidence>
<dbReference type="InterPro" id="IPR006314">
    <property type="entry name" value="Dyp_peroxidase"/>
</dbReference>
<evidence type="ECO:0000256" key="1">
    <source>
        <dbReference type="ARBA" id="ARBA00001970"/>
    </source>
</evidence>
<comment type="caution">
    <text evidence="12">The sequence shown here is derived from an EMBL/GenBank/DDBJ whole genome shotgun (WGS) entry which is preliminary data.</text>
</comment>
<dbReference type="OrthoDB" id="9781066at2"/>
<dbReference type="PANTHER" id="PTHR30521:SF4">
    <property type="entry name" value="DEFERROCHELATASE"/>
    <property type="match status" value="1"/>
</dbReference>
<dbReference type="InterPro" id="IPR048327">
    <property type="entry name" value="Dyp_perox_N"/>
</dbReference>
<keyword evidence="5" id="KW-0732">Signal</keyword>
<keyword evidence="3" id="KW-0349">Heme</keyword>
<keyword evidence="6" id="KW-0560">Oxidoreductase</keyword>
<dbReference type="InterPro" id="IPR011008">
    <property type="entry name" value="Dimeric_a/b-barrel"/>
</dbReference>
<gene>
    <name evidence="12" type="ORF">CEY15_11460</name>
</gene>
<dbReference type="AlphaFoldDB" id="A0A2A2WNY3"/>
<comment type="cofactor">
    <cofactor evidence="1">
        <name>heme b</name>
        <dbReference type="ChEBI" id="CHEBI:60344"/>
    </cofactor>
</comment>
<evidence type="ECO:0000313" key="12">
    <source>
        <dbReference type="EMBL" id="PAY22929.1"/>
    </source>
</evidence>
<keyword evidence="4" id="KW-0479">Metal-binding</keyword>
<sequence length="420" mass="45603">MATLVAKKKTGLTVWTPITTLPMLTRRAWMTLSGAAAAGELTYPFRGDHQQGVTTPAQQQMHLTAFDVTARDRDSVIDLLTAWTRAAENLTAGLPVDSMRVSKSAPPDDTGEAFDLGASGLTITIGFGKTLFRDAQGRDRFGLADRLPAPLAEDIPRMAAEKIDAARSGGDLVVQACAEDPLVALHAIHNLTRIAFGWATVRWTQLGYGRTSSTGAGQVTPRNLFGFKDGTASLRGDQDQLLRDFVWVGQDDDAADWMAGGTYFCARKIRMTMEVWDELPLRDQENAVGRDKISGAPLSGGDESSAPDFTVRSAGGSPAIPEASHVALMHPTRNAGVHMLRRGYNYTDGSDELGRLDAGLFFIAFVRDPRRHFTPLLARMQFDLLTEYLQHLTSSVFAIPPGLRDGQTYLGQHLFEPAAG</sequence>
<feature type="domain" description="Dyp-type peroxidase C-terminal" evidence="11">
    <location>
        <begin position="220"/>
        <end position="402"/>
    </location>
</feature>
<dbReference type="SUPFAM" id="SSF54909">
    <property type="entry name" value="Dimeric alpha+beta barrel"/>
    <property type="match status" value="1"/>
</dbReference>
<feature type="domain" description="Dyp-type peroxidase N-terminal" evidence="10">
    <location>
        <begin position="50"/>
        <end position="208"/>
    </location>
</feature>
<evidence type="ECO:0000313" key="13">
    <source>
        <dbReference type="Proteomes" id="UP000218810"/>
    </source>
</evidence>
<protein>
    <submittedName>
        <fullName evidence="12">Deferrochelatase/peroxidase EfeB</fullName>
    </submittedName>
</protein>
<dbReference type="Pfam" id="PF20628">
    <property type="entry name" value="Dyp_perox_C"/>
    <property type="match status" value="1"/>
</dbReference>
<evidence type="ECO:0000256" key="8">
    <source>
        <dbReference type="ARBA" id="ARBA00025737"/>
    </source>
</evidence>
<reference evidence="13" key="1">
    <citation type="submission" date="2017-09" db="EMBL/GenBank/DDBJ databases">
        <authorList>
            <person name="Zhang Y."/>
            <person name="Huang X."/>
            <person name="Liu J."/>
            <person name="Lu L."/>
            <person name="Peng K."/>
        </authorList>
    </citation>
    <scope>NUCLEOTIDE SEQUENCE [LARGE SCALE GENOMIC DNA]</scope>
    <source>
        <strain evidence="13">S-XJ-1</strain>
    </source>
</reference>
<evidence type="ECO:0000256" key="2">
    <source>
        <dbReference type="ARBA" id="ARBA00022559"/>
    </source>
</evidence>
<accession>A0A2A2WNY3</accession>
<dbReference type="PROSITE" id="PS51404">
    <property type="entry name" value="DYP_PEROXIDASE"/>
    <property type="match status" value="1"/>
</dbReference>
<dbReference type="GO" id="GO:0005829">
    <property type="term" value="C:cytosol"/>
    <property type="evidence" value="ECO:0007669"/>
    <property type="project" value="TreeGrafter"/>
</dbReference>
<evidence type="ECO:0000259" key="10">
    <source>
        <dbReference type="Pfam" id="PF04261"/>
    </source>
</evidence>
<evidence type="ECO:0000256" key="7">
    <source>
        <dbReference type="ARBA" id="ARBA00023004"/>
    </source>
</evidence>
<name>A0A2A2WNY3_9ACTN</name>
<organism evidence="12 13">
    <name type="scientific">Dietzia natronolimnaea</name>
    <dbReference type="NCBI Taxonomy" id="161920"/>
    <lineage>
        <taxon>Bacteria</taxon>
        <taxon>Bacillati</taxon>
        <taxon>Actinomycetota</taxon>
        <taxon>Actinomycetes</taxon>
        <taxon>Mycobacteriales</taxon>
        <taxon>Dietziaceae</taxon>
        <taxon>Dietzia</taxon>
    </lineage>
</organism>
<dbReference type="EMBL" id="NTGA01000019">
    <property type="protein sequence ID" value="PAY22929.1"/>
    <property type="molecule type" value="Genomic_DNA"/>
</dbReference>
<keyword evidence="7" id="KW-0408">Iron</keyword>
<evidence type="ECO:0000256" key="4">
    <source>
        <dbReference type="ARBA" id="ARBA00022723"/>
    </source>
</evidence>
<evidence type="ECO:0000256" key="6">
    <source>
        <dbReference type="ARBA" id="ARBA00023002"/>
    </source>
</evidence>
<evidence type="ECO:0000256" key="5">
    <source>
        <dbReference type="ARBA" id="ARBA00022729"/>
    </source>
</evidence>
<dbReference type="NCBIfam" id="TIGR01413">
    <property type="entry name" value="Dyp_perox_fam"/>
    <property type="match status" value="1"/>
</dbReference>
<evidence type="ECO:0000256" key="9">
    <source>
        <dbReference type="SAM" id="MobiDB-lite"/>
    </source>
</evidence>
<evidence type="ECO:0000259" key="11">
    <source>
        <dbReference type="Pfam" id="PF20628"/>
    </source>
</evidence>
<dbReference type="Pfam" id="PF04261">
    <property type="entry name" value="Dyp_perox_N"/>
    <property type="match status" value="1"/>
</dbReference>
<comment type="similarity">
    <text evidence="8">Belongs to the DyP-type peroxidase family.</text>
</comment>
<dbReference type="GO" id="GO:0046872">
    <property type="term" value="F:metal ion binding"/>
    <property type="evidence" value="ECO:0007669"/>
    <property type="project" value="UniProtKB-KW"/>
</dbReference>
<dbReference type="GO" id="GO:0020037">
    <property type="term" value="F:heme binding"/>
    <property type="evidence" value="ECO:0007669"/>
    <property type="project" value="InterPro"/>
</dbReference>
<dbReference type="GO" id="GO:0004601">
    <property type="term" value="F:peroxidase activity"/>
    <property type="evidence" value="ECO:0007669"/>
    <property type="project" value="UniProtKB-KW"/>
</dbReference>
<dbReference type="PANTHER" id="PTHR30521">
    <property type="entry name" value="DEFERROCHELATASE/PEROXIDASE"/>
    <property type="match status" value="1"/>
</dbReference>
<proteinExistence type="inferred from homology"/>